<dbReference type="EMBL" id="ML119933">
    <property type="protein sequence ID" value="RPA71403.1"/>
    <property type="molecule type" value="Genomic_DNA"/>
</dbReference>
<evidence type="ECO:0000259" key="5">
    <source>
        <dbReference type="Pfam" id="PF08573"/>
    </source>
</evidence>
<feature type="compositionally biased region" description="Acidic residues" evidence="4">
    <location>
        <begin position="204"/>
        <end position="214"/>
    </location>
</feature>
<feature type="compositionally biased region" description="Basic and acidic residues" evidence="4">
    <location>
        <begin position="250"/>
        <end position="271"/>
    </location>
</feature>
<dbReference type="Proteomes" id="UP000275078">
    <property type="component" value="Unassembled WGS sequence"/>
</dbReference>
<dbReference type="AlphaFoldDB" id="A0A3N4H9Y6"/>
<feature type="region of interest" description="Disordered" evidence="4">
    <location>
        <begin position="186"/>
        <end position="271"/>
    </location>
</feature>
<feature type="region of interest" description="Disordered" evidence="4">
    <location>
        <begin position="1"/>
        <end position="147"/>
    </location>
</feature>
<evidence type="ECO:0000256" key="2">
    <source>
        <dbReference type="ARBA" id="ARBA00022763"/>
    </source>
</evidence>
<organism evidence="6 7">
    <name type="scientific">Ascobolus immersus RN42</name>
    <dbReference type="NCBI Taxonomy" id="1160509"/>
    <lineage>
        <taxon>Eukaryota</taxon>
        <taxon>Fungi</taxon>
        <taxon>Dikarya</taxon>
        <taxon>Ascomycota</taxon>
        <taxon>Pezizomycotina</taxon>
        <taxon>Pezizomycetes</taxon>
        <taxon>Pezizales</taxon>
        <taxon>Ascobolaceae</taxon>
        <taxon>Ascobolus</taxon>
    </lineage>
</organism>
<keyword evidence="3" id="KW-0539">Nucleus</keyword>
<proteinExistence type="predicted"/>
<evidence type="ECO:0000313" key="7">
    <source>
        <dbReference type="Proteomes" id="UP000275078"/>
    </source>
</evidence>
<feature type="compositionally biased region" description="Basic and acidic residues" evidence="4">
    <location>
        <begin position="215"/>
        <end position="231"/>
    </location>
</feature>
<reference evidence="6 7" key="1">
    <citation type="journal article" date="2018" name="Nat. Ecol. Evol.">
        <title>Pezizomycetes genomes reveal the molecular basis of ectomycorrhizal truffle lifestyle.</title>
        <authorList>
            <person name="Murat C."/>
            <person name="Payen T."/>
            <person name="Noel B."/>
            <person name="Kuo A."/>
            <person name="Morin E."/>
            <person name="Chen J."/>
            <person name="Kohler A."/>
            <person name="Krizsan K."/>
            <person name="Balestrini R."/>
            <person name="Da Silva C."/>
            <person name="Montanini B."/>
            <person name="Hainaut M."/>
            <person name="Levati E."/>
            <person name="Barry K.W."/>
            <person name="Belfiori B."/>
            <person name="Cichocki N."/>
            <person name="Clum A."/>
            <person name="Dockter R.B."/>
            <person name="Fauchery L."/>
            <person name="Guy J."/>
            <person name="Iotti M."/>
            <person name="Le Tacon F."/>
            <person name="Lindquist E.A."/>
            <person name="Lipzen A."/>
            <person name="Malagnac F."/>
            <person name="Mello A."/>
            <person name="Molinier V."/>
            <person name="Miyauchi S."/>
            <person name="Poulain J."/>
            <person name="Riccioni C."/>
            <person name="Rubini A."/>
            <person name="Sitrit Y."/>
            <person name="Splivallo R."/>
            <person name="Traeger S."/>
            <person name="Wang M."/>
            <person name="Zifcakova L."/>
            <person name="Wipf D."/>
            <person name="Zambonelli A."/>
            <person name="Paolocci F."/>
            <person name="Nowrousian M."/>
            <person name="Ottonello S."/>
            <person name="Baldrian P."/>
            <person name="Spatafora J.W."/>
            <person name="Henrissat B."/>
            <person name="Nagy L.G."/>
            <person name="Aury J.M."/>
            <person name="Wincker P."/>
            <person name="Grigoriev I.V."/>
            <person name="Bonfante P."/>
            <person name="Martin F.M."/>
        </authorList>
    </citation>
    <scope>NUCLEOTIDE SEQUENCE [LARGE SCALE GENOMIC DNA]</scope>
    <source>
        <strain evidence="6 7">RN42</strain>
    </source>
</reference>
<accession>A0A3N4H9Y6</accession>
<dbReference type="OrthoDB" id="5427896at2759"/>
<dbReference type="Pfam" id="PF08573">
    <property type="entry name" value="SAE2"/>
    <property type="match status" value="1"/>
</dbReference>
<name>A0A3N4H9Y6_ASCIM</name>
<keyword evidence="2" id="KW-0227">DNA damage</keyword>
<evidence type="ECO:0000256" key="4">
    <source>
        <dbReference type="SAM" id="MobiDB-lite"/>
    </source>
</evidence>
<gene>
    <name evidence="6" type="ORF">BJ508DRAFT_92206</name>
</gene>
<dbReference type="STRING" id="1160509.A0A3N4H9Y6"/>
<dbReference type="InterPro" id="IPR013882">
    <property type="entry name" value="Ctp1_C"/>
</dbReference>
<feature type="domain" description="DNA endonuclease activator Ctp1 C-terminal" evidence="5">
    <location>
        <begin position="156"/>
        <end position="250"/>
    </location>
</feature>
<dbReference type="GO" id="GO:0005634">
    <property type="term" value="C:nucleus"/>
    <property type="evidence" value="ECO:0007669"/>
    <property type="project" value="UniProtKB-SubCell"/>
</dbReference>
<dbReference type="GO" id="GO:0006281">
    <property type="term" value="P:DNA repair"/>
    <property type="evidence" value="ECO:0007669"/>
    <property type="project" value="InterPro"/>
</dbReference>
<keyword evidence="7" id="KW-1185">Reference proteome</keyword>
<evidence type="ECO:0000313" key="6">
    <source>
        <dbReference type="EMBL" id="RPA71403.1"/>
    </source>
</evidence>
<evidence type="ECO:0000256" key="3">
    <source>
        <dbReference type="ARBA" id="ARBA00023242"/>
    </source>
</evidence>
<evidence type="ECO:0000256" key="1">
    <source>
        <dbReference type="ARBA" id="ARBA00004123"/>
    </source>
</evidence>
<comment type="subcellular location">
    <subcellularLocation>
        <location evidence="1">Nucleus</location>
    </subcellularLocation>
</comment>
<protein>
    <recommendedName>
        <fullName evidence="5">DNA endonuclease activator Ctp1 C-terminal domain-containing protein</fullName>
    </recommendedName>
</protein>
<sequence length="282" mass="31656">MDPIDPNTVTPLPRQRVQATTEPRKASTRSAKPKKGPTRINDHELQEFGEGGEASDEDVGRKVPKSKAKKQLDLRNMLDTSPPRRPDLRGTSRKRSERSPVSRDGKKRKSDILPPTTPPPVKGKKRKSEGDKVRPLSPSNIRVNPLLNGGVDFAHKQTIRGAARKCLPSCTKPCCKSVGHFASLAGVPLPKRAGPRFRSSSAPPEEEPAEDEEEDKRRKFLDAYGKHREIGMPRGTPPGFWRSDFPGTQELRRDRERAEEEKRGRGRELERGVRGGWYVRKD</sequence>